<sequence>MVVSMTGFGRGKAESSEFSVTAEIKSVNHRFCEFHIRMPRQLLKIEDKIKKKLAETIQRGRVEVFITIGGTGIVTRKVIVDWNLLDEYYHYIEKIKERYNLSNDVPIQALLERDEIITIEEEEAENEELEKLVLTAVEEAANDLNKMRKQEGEALEKDVYTHLKKLNDRIHSMENLAPIVVEHYRKRLAKRMEDLKAGEIDEARILTETAIFADKADISEEIARLKSHILQFDKTVKLHEPVGRKLDFLVQEMNREVNTIGSKANDSNIANAVVEMKSLLEKIKEQLQNIE</sequence>
<keyword evidence="2" id="KW-0540">Nuclease</keyword>
<proteinExistence type="inferred from homology"/>
<dbReference type="NCBIfam" id="TIGR00255">
    <property type="entry name" value="YicC/YloC family endoribonuclease"/>
    <property type="match status" value="1"/>
</dbReference>
<dbReference type="EMBL" id="CP007739">
    <property type="protein sequence ID" value="AIE59596.1"/>
    <property type="molecule type" value="Genomic_DNA"/>
</dbReference>
<protein>
    <submittedName>
        <fullName evidence="9">UPF0701-like protein</fullName>
    </submittedName>
</protein>
<dbReference type="PANTHER" id="PTHR30636">
    <property type="entry name" value="UPF0701 PROTEIN YICC"/>
    <property type="match status" value="1"/>
</dbReference>
<dbReference type="KEGG" id="bmet:BMMGA3_05840"/>
<feature type="domain" description="Endoribonuclease YicC-like N-terminal" evidence="7">
    <location>
        <begin position="3"/>
        <end position="156"/>
    </location>
</feature>
<evidence type="ECO:0000259" key="7">
    <source>
        <dbReference type="Pfam" id="PF03755"/>
    </source>
</evidence>
<evidence type="ECO:0000256" key="1">
    <source>
        <dbReference type="ARBA" id="ARBA00001968"/>
    </source>
</evidence>
<dbReference type="STRING" id="796606.BMMGA3_05840"/>
<feature type="coiled-coil region" evidence="6">
    <location>
        <begin position="112"/>
        <end position="157"/>
    </location>
</feature>
<evidence type="ECO:0000256" key="4">
    <source>
        <dbReference type="ARBA" id="ARBA00022801"/>
    </source>
</evidence>
<comment type="similarity">
    <text evidence="5">Belongs to the YicC/YloC family.</text>
</comment>
<dbReference type="eggNOG" id="COG1561">
    <property type="taxonomic scope" value="Bacteria"/>
</dbReference>
<dbReference type="OrthoDB" id="9771229at2"/>
<dbReference type="RefSeq" id="WP_003348945.1">
    <property type="nucleotide sequence ID" value="NZ_ADWW01000004.1"/>
</dbReference>
<organism evidence="9 10">
    <name type="scientific">Bacillus methanolicus (strain MGA3 / ATCC 53907)</name>
    <dbReference type="NCBI Taxonomy" id="796606"/>
    <lineage>
        <taxon>Bacteria</taxon>
        <taxon>Bacillati</taxon>
        <taxon>Bacillota</taxon>
        <taxon>Bacilli</taxon>
        <taxon>Bacillales</taxon>
        <taxon>Bacillaceae</taxon>
        <taxon>Bacillus</taxon>
    </lineage>
</organism>
<evidence type="ECO:0000256" key="5">
    <source>
        <dbReference type="ARBA" id="ARBA00035648"/>
    </source>
</evidence>
<dbReference type="AlphaFoldDB" id="I3DZ52"/>
<accession>I3DZ52</accession>
<evidence type="ECO:0000256" key="2">
    <source>
        <dbReference type="ARBA" id="ARBA00022722"/>
    </source>
</evidence>
<evidence type="ECO:0000313" key="10">
    <source>
        <dbReference type="Proteomes" id="UP000027602"/>
    </source>
</evidence>
<evidence type="ECO:0000259" key="8">
    <source>
        <dbReference type="Pfam" id="PF08340"/>
    </source>
</evidence>
<keyword evidence="4" id="KW-0378">Hydrolase</keyword>
<dbReference type="Pfam" id="PF08340">
    <property type="entry name" value="YicC-like_C"/>
    <property type="match status" value="1"/>
</dbReference>
<comment type="cofactor">
    <cofactor evidence="1">
        <name>a divalent metal cation</name>
        <dbReference type="ChEBI" id="CHEBI:60240"/>
    </cofactor>
</comment>
<dbReference type="InterPro" id="IPR013551">
    <property type="entry name" value="YicC-like_C"/>
</dbReference>
<name>I3DZ52_BACMM</name>
<dbReference type="HOGENOM" id="CLU_076609_1_0_9"/>
<dbReference type="PANTHER" id="PTHR30636:SF3">
    <property type="entry name" value="UPF0701 PROTEIN YICC"/>
    <property type="match status" value="1"/>
</dbReference>
<evidence type="ECO:0000256" key="6">
    <source>
        <dbReference type="SAM" id="Coils"/>
    </source>
</evidence>
<dbReference type="Pfam" id="PF03755">
    <property type="entry name" value="YicC-like_N"/>
    <property type="match status" value="1"/>
</dbReference>
<dbReference type="Proteomes" id="UP000027602">
    <property type="component" value="Chromosome"/>
</dbReference>
<dbReference type="InterPro" id="IPR013527">
    <property type="entry name" value="YicC-like_N"/>
</dbReference>
<gene>
    <name evidence="9" type="primary">yloC</name>
    <name evidence="9" type="ORF">BMMGA3_05840</name>
</gene>
<dbReference type="GO" id="GO:0004521">
    <property type="term" value="F:RNA endonuclease activity"/>
    <property type="evidence" value="ECO:0007669"/>
    <property type="project" value="InterPro"/>
</dbReference>
<feature type="domain" description="Endoribonuclease YicC-like C-terminal" evidence="8">
    <location>
        <begin position="174"/>
        <end position="291"/>
    </location>
</feature>
<evidence type="ECO:0000256" key="3">
    <source>
        <dbReference type="ARBA" id="ARBA00022759"/>
    </source>
</evidence>
<keyword evidence="6" id="KW-0175">Coiled coil</keyword>
<reference evidence="9 10" key="1">
    <citation type="journal article" date="2015" name="BMC Genomics">
        <title>Transcriptome analysis of thermophilic methylotrophic Bacillus methanolicus MGA3 using RNA-sequencing provides detailed insights into its previously uncharted transcriptional landscape.</title>
        <authorList>
            <person name="Irla M."/>
            <person name="Neshat A."/>
            <person name="Brautaset T."/>
            <person name="Ruckert C."/>
            <person name="Kalinowski J."/>
            <person name="Wendisch V.F."/>
        </authorList>
    </citation>
    <scope>NUCLEOTIDE SEQUENCE [LARGE SCALE GENOMIC DNA]</scope>
    <source>
        <strain evidence="10">MGA3 / ATCC 53907</strain>
    </source>
</reference>
<dbReference type="GO" id="GO:0016787">
    <property type="term" value="F:hydrolase activity"/>
    <property type="evidence" value="ECO:0007669"/>
    <property type="project" value="UniProtKB-KW"/>
</dbReference>
<keyword evidence="3" id="KW-0255">Endonuclease</keyword>
<keyword evidence="10" id="KW-1185">Reference proteome</keyword>
<dbReference type="InterPro" id="IPR005229">
    <property type="entry name" value="YicC/YloC-like"/>
</dbReference>
<evidence type="ECO:0000313" key="9">
    <source>
        <dbReference type="EMBL" id="AIE59596.1"/>
    </source>
</evidence>